<name>A0AAD5ZDK0_9POAL</name>
<keyword evidence="4" id="KW-1185">Reference proteome</keyword>
<dbReference type="InterPro" id="IPR042099">
    <property type="entry name" value="ANL_N_sf"/>
</dbReference>
<dbReference type="GO" id="GO:0016874">
    <property type="term" value="F:ligase activity"/>
    <property type="evidence" value="ECO:0007669"/>
    <property type="project" value="UniProtKB-KW"/>
</dbReference>
<sequence>MESRLIRACGGSFCSGQENSKCGREFFHWASLLFKMMSKANVRVQQLLQPQPPSVLAAMCSLGFHVTHTYGLFETYGPSTVYAWKLEWGLLLADERARLNARQGHLKNPKANAGAFENGWFHSGDLGVKHPEGYIEVKDRAKDIIILGGENISSLEVEVVYMHPAVLENSVVARADEQWGELPGYWDPKSVVFGPFPKTAAGKIKKHELRAKAKELGPVRKSRL</sequence>
<dbReference type="AlphaFoldDB" id="A0AAD5ZDK0"/>
<evidence type="ECO:0000256" key="2">
    <source>
        <dbReference type="ARBA" id="ARBA00022598"/>
    </source>
</evidence>
<organism evidence="3 4">
    <name type="scientific">Rhynchospora tenuis</name>
    <dbReference type="NCBI Taxonomy" id="198213"/>
    <lineage>
        <taxon>Eukaryota</taxon>
        <taxon>Viridiplantae</taxon>
        <taxon>Streptophyta</taxon>
        <taxon>Embryophyta</taxon>
        <taxon>Tracheophyta</taxon>
        <taxon>Spermatophyta</taxon>
        <taxon>Magnoliopsida</taxon>
        <taxon>Liliopsida</taxon>
        <taxon>Poales</taxon>
        <taxon>Cyperaceae</taxon>
        <taxon>Cyperoideae</taxon>
        <taxon>Rhynchosporeae</taxon>
        <taxon>Rhynchospora</taxon>
    </lineage>
</organism>
<accession>A0AAD5ZDK0</accession>
<dbReference type="Gene3D" id="3.30.300.30">
    <property type="match status" value="1"/>
</dbReference>
<evidence type="ECO:0000313" key="4">
    <source>
        <dbReference type="Proteomes" id="UP001210211"/>
    </source>
</evidence>
<proteinExistence type="inferred from homology"/>
<gene>
    <name evidence="3" type="ORF">LUZ61_020571</name>
</gene>
<dbReference type="Proteomes" id="UP001210211">
    <property type="component" value="Unassembled WGS sequence"/>
</dbReference>
<comment type="similarity">
    <text evidence="1">Belongs to the ATP-dependent AMP-binding enzyme family.</text>
</comment>
<dbReference type="SUPFAM" id="SSF56801">
    <property type="entry name" value="Acetyl-CoA synthetase-like"/>
    <property type="match status" value="1"/>
</dbReference>
<keyword evidence="2" id="KW-0436">Ligase</keyword>
<dbReference type="PANTHER" id="PTHR43859:SF7">
    <property type="entry name" value="ACETATE_BUTYRATE--COA LIGASE AAE7, PEROXISOMAL"/>
    <property type="match status" value="1"/>
</dbReference>
<evidence type="ECO:0000313" key="3">
    <source>
        <dbReference type="EMBL" id="KAJ3691407.1"/>
    </source>
</evidence>
<dbReference type="EMBL" id="JAMRDG010000002">
    <property type="protein sequence ID" value="KAJ3691407.1"/>
    <property type="molecule type" value="Genomic_DNA"/>
</dbReference>
<comment type="caution">
    <text evidence="3">The sequence shown here is derived from an EMBL/GenBank/DDBJ whole genome shotgun (WGS) entry which is preliminary data.</text>
</comment>
<dbReference type="Gene3D" id="3.40.50.12780">
    <property type="entry name" value="N-terminal domain of ligase-like"/>
    <property type="match status" value="1"/>
</dbReference>
<dbReference type="PANTHER" id="PTHR43859">
    <property type="entry name" value="ACYL-ACTIVATING ENZYME"/>
    <property type="match status" value="1"/>
</dbReference>
<evidence type="ECO:0000256" key="1">
    <source>
        <dbReference type="ARBA" id="ARBA00006432"/>
    </source>
</evidence>
<reference evidence="3 4" key="1">
    <citation type="journal article" date="2022" name="Cell">
        <title>Repeat-based holocentromeres influence genome architecture and karyotype evolution.</title>
        <authorList>
            <person name="Hofstatter P.G."/>
            <person name="Thangavel G."/>
            <person name="Lux T."/>
            <person name="Neumann P."/>
            <person name="Vondrak T."/>
            <person name="Novak P."/>
            <person name="Zhang M."/>
            <person name="Costa L."/>
            <person name="Castellani M."/>
            <person name="Scott A."/>
            <person name="Toegelov H."/>
            <person name="Fuchs J."/>
            <person name="Mata-Sucre Y."/>
            <person name="Dias Y."/>
            <person name="Vanzela A.L.L."/>
            <person name="Huettel B."/>
            <person name="Almeida C.C.S."/>
            <person name="Simkova H."/>
            <person name="Souza G."/>
            <person name="Pedrosa-Harand A."/>
            <person name="Macas J."/>
            <person name="Mayer K.F.X."/>
            <person name="Houben A."/>
            <person name="Marques A."/>
        </authorList>
    </citation>
    <scope>NUCLEOTIDE SEQUENCE [LARGE SCALE GENOMIC DNA]</scope>
    <source>
        <strain evidence="3">RhyTen1mFocal</strain>
    </source>
</reference>
<dbReference type="InterPro" id="IPR045851">
    <property type="entry name" value="AMP-bd_C_sf"/>
</dbReference>
<protein>
    <submittedName>
        <fullName evidence="3">Uncharacterized protein</fullName>
    </submittedName>
</protein>